<feature type="transmembrane region" description="Helical" evidence="8">
    <location>
        <begin position="297"/>
        <end position="321"/>
    </location>
</feature>
<proteinExistence type="inferred from homology"/>
<gene>
    <name evidence="9" type="ORF">BW733_09745</name>
</gene>
<dbReference type="Proteomes" id="UP000188235">
    <property type="component" value="Chromosome"/>
</dbReference>
<dbReference type="PIRSF" id="PIRSF002744">
    <property type="entry name" value="Pur-cyt_permease"/>
    <property type="match status" value="1"/>
</dbReference>
<dbReference type="KEGG" id="tfa:BW733_09745"/>
<evidence type="ECO:0000256" key="7">
    <source>
        <dbReference type="PIRNR" id="PIRNR002744"/>
    </source>
</evidence>
<feature type="transmembrane region" description="Helical" evidence="8">
    <location>
        <begin position="254"/>
        <end position="277"/>
    </location>
</feature>
<feature type="transmembrane region" description="Helical" evidence="8">
    <location>
        <begin position="114"/>
        <end position="135"/>
    </location>
</feature>
<dbReference type="STRING" id="399497.BW733_09745"/>
<keyword evidence="4 8" id="KW-0812">Transmembrane</keyword>
<evidence type="ECO:0000313" key="10">
    <source>
        <dbReference type="Proteomes" id="UP000188235"/>
    </source>
</evidence>
<name>A0A1Q2CY48_9ACTN</name>
<keyword evidence="5 8" id="KW-1133">Transmembrane helix</keyword>
<evidence type="ECO:0000256" key="5">
    <source>
        <dbReference type="ARBA" id="ARBA00022989"/>
    </source>
</evidence>
<keyword evidence="6 7" id="KW-0472">Membrane</keyword>
<feature type="transmembrane region" description="Helical" evidence="8">
    <location>
        <begin position="368"/>
        <end position="392"/>
    </location>
</feature>
<protein>
    <submittedName>
        <fullName evidence="9">Allantoin permease</fullName>
    </submittedName>
</protein>
<feature type="transmembrane region" description="Helical" evidence="8">
    <location>
        <begin position="41"/>
        <end position="62"/>
    </location>
</feature>
<keyword evidence="10" id="KW-1185">Reference proteome</keyword>
<feature type="transmembrane region" description="Helical" evidence="8">
    <location>
        <begin position="155"/>
        <end position="176"/>
    </location>
</feature>
<dbReference type="PANTHER" id="PTHR31806">
    <property type="entry name" value="PURINE-CYTOSINE PERMEASE FCY2-RELATED"/>
    <property type="match status" value="1"/>
</dbReference>
<feature type="transmembrane region" description="Helical" evidence="8">
    <location>
        <begin position="183"/>
        <end position="203"/>
    </location>
</feature>
<feature type="transmembrane region" description="Helical" evidence="8">
    <location>
        <begin position="215"/>
        <end position="234"/>
    </location>
</feature>
<keyword evidence="3 7" id="KW-0813">Transport</keyword>
<dbReference type="AlphaFoldDB" id="A0A1Q2CY48"/>
<dbReference type="GO" id="GO:0022857">
    <property type="term" value="F:transmembrane transporter activity"/>
    <property type="evidence" value="ECO:0007669"/>
    <property type="project" value="InterPro"/>
</dbReference>
<evidence type="ECO:0000256" key="1">
    <source>
        <dbReference type="ARBA" id="ARBA00004141"/>
    </source>
</evidence>
<accession>A0A1Q2CY48</accession>
<dbReference type="PANTHER" id="PTHR31806:SF1">
    <property type="entry name" value="PURINE-CYTOSINE PERMEASE FCY2-RELATED"/>
    <property type="match status" value="1"/>
</dbReference>
<reference evidence="9 10" key="1">
    <citation type="journal article" date="2008" name="Int. J. Syst. Evol. Microbiol.">
        <title>Tessaracoccus flavescens sp. nov., isolated from marine sediment.</title>
        <authorList>
            <person name="Lee D.W."/>
            <person name="Lee S.D."/>
        </authorList>
    </citation>
    <scope>NUCLEOTIDE SEQUENCE [LARGE SCALE GENOMIC DNA]</scope>
    <source>
        <strain evidence="9 10">SST-39T</strain>
    </source>
</reference>
<evidence type="ECO:0000256" key="8">
    <source>
        <dbReference type="SAM" id="Phobius"/>
    </source>
</evidence>
<dbReference type="EMBL" id="CP019607">
    <property type="protein sequence ID" value="AQP51066.1"/>
    <property type="molecule type" value="Genomic_DNA"/>
</dbReference>
<dbReference type="InterPro" id="IPR001248">
    <property type="entry name" value="Pur-cyt_permease"/>
</dbReference>
<sequence>MAQKGADMSEPIRPEASATSIEVNGINVIAEDERKGEPRDLFMPWFAANISILAIPYGVWLLGFGISFWQATIAGVLGVIASFLLVGFSSLAGKVGSAPTMILSRAAFGVRGNALPSVIGYLILVGWEIVLVTLATLATNTVLGRLGWSTGNVSMIISFLIIAAIIMAAGILGFDAIMKVQTWITWATAVLTVVYIALTVSHINLANVMAIPAGSFQAVLGALVLAMTGFGLSWANSASDYSRYLPRTSSSSGVVAWTTFGASVAPIVLVIYGLLLAGSDEKLSEAVNLDPIGALTAILPLWFLIPFVIVAILGLVGGAVLDIYSSGLTLLALGLPVKRWQAAALDGVLMVIGTIYIVWFAQNFIGPFQAFLITLGVPLAVWVGIFLADLMLRRQGYHDEALFDAKGPYGSVNWTSVILMVVGSVIGWGLVTNTMASFTQWQGYLLGPLGGKEGPWAYSNLGVLVAILIGFFGYWALCGRRVRQQP</sequence>
<dbReference type="InterPro" id="IPR026030">
    <property type="entry name" value="Pur-cyt_permease_Fcy2/21/22"/>
</dbReference>
<feature type="transmembrane region" description="Helical" evidence="8">
    <location>
        <begin position="68"/>
        <end position="93"/>
    </location>
</feature>
<evidence type="ECO:0000256" key="6">
    <source>
        <dbReference type="ARBA" id="ARBA00023136"/>
    </source>
</evidence>
<comment type="subcellular location">
    <subcellularLocation>
        <location evidence="1">Membrane</location>
        <topology evidence="1">Multi-pass membrane protein</topology>
    </subcellularLocation>
</comment>
<organism evidence="9 10">
    <name type="scientific">Tessaracoccus flavescens</name>
    <dbReference type="NCBI Taxonomy" id="399497"/>
    <lineage>
        <taxon>Bacteria</taxon>
        <taxon>Bacillati</taxon>
        <taxon>Actinomycetota</taxon>
        <taxon>Actinomycetes</taxon>
        <taxon>Propionibacteriales</taxon>
        <taxon>Propionibacteriaceae</taxon>
        <taxon>Tessaracoccus</taxon>
    </lineage>
</organism>
<evidence type="ECO:0000313" key="9">
    <source>
        <dbReference type="EMBL" id="AQP51066.1"/>
    </source>
</evidence>
<dbReference type="Gene3D" id="1.10.4160.10">
    <property type="entry name" value="Hydantoin permease"/>
    <property type="match status" value="1"/>
</dbReference>
<evidence type="ECO:0000256" key="3">
    <source>
        <dbReference type="ARBA" id="ARBA00022448"/>
    </source>
</evidence>
<feature type="transmembrane region" description="Helical" evidence="8">
    <location>
        <begin position="456"/>
        <end position="477"/>
    </location>
</feature>
<evidence type="ECO:0000256" key="2">
    <source>
        <dbReference type="ARBA" id="ARBA00008974"/>
    </source>
</evidence>
<feature type="transmembrane region" description="Helical" evidence="8">
    <location>
        <begin position="342"/>
        <end position="362"/>
    </location>
</feature>
<feature type="transmembrane region" description="Helical" evidence="8">
    <location>
        <begin position="412"/>
        <end position="436"/>
    </location>
</feature>
<comment type="similarity">
    <text evidence="2 7">Belongs to the purine-cytosine permease (2.A.39) family.</text>
</comment>
<evidence type="ECO:0000256" key="4">
    <source>
        <dbReference type="ARBA" id="ARBA00022692"/>
    </source>
</evidence>
<dbReference type="Pfam" id="PF02133">
    <property type="entry name" value="Transp_cyt_pur"/>
    <property type="match status" value="1"/>
</dbReference>
<dbReference type="GO" id="GO:0005886">
    <property type="term" value="C:plasma membrane"/>
    <property type="evidence" value="ECO:0007669"/>
    <property type="project" value="TreeGrafter"/>
</dbReference>